<dbReference type="EMBL" id="JAKKPZ010000004">
    <property type="protein sequence ID" value="KAI1722282.1"/>
    <property type="molecule type" value="Genomic_DNA"/>
</dbReference>
<organism evidence="1 2">
    <name type="scientific">Ditylenchus destructor</name>
    <dbReference type="NCBI Taxonomy" id="166010"/>
    <lineage>
        <taxon>Eukaryota</taxon>
        <taxon>Metazoa</taxon>
        <taxon>Ecdysozoa</taxon>
        <taxon>Nematoda</taxon>
        <taxon>Chromadorea</taxon>
        <taxon>Rhabditida</taxon>
        <taxon>Tylenchina</taxon>
        <taxon>Tylenchomorpha</taxon>
        <taxon>Sphaerularioidea</taxon>
        <taxon>Anguinidae</taxon>
        <taxon>Anguininae</taxon>
        <taxon>Ditylenchus</taxon>
    </lineage>
</organism>
<reference evidence="1" key="1">
    <citation type="submission" date="2022-01" db="EMBL/GenBank/DDBJ databases">
        <title>Genome Sequence Resource for Two Populations of Ditylenchus destructor, the Migratory Endoparasitic Phytonematode.</title>
        <authorList>
            <person name="Zhang H."/>
            <person name="Lin R."/>
            <person name="Xie B."/>
        </authorList>
    </citation>
    <scope>NUCLEOTIDE SEQUENCE</scope>
    <source>
        <strain evidence="1">BazhouSP</strain>
    </source>
</reference>
<dbReference type="AlphaFoldDB" id="A0AAD4NC90"/>
<gene>
    <name evidence="1" type="ORF">DdX_04594</name>
</gene>
<comment type="caution">
    <text evidence="1">The sequence shown here is derived from an EMBL/GenBank/DDBJ whole genome shotgun (WGS) entry which is preliminary data.</text>
</comment>
<keyword evidence="2" id="KW-1185">Reference proteome</keyword>
<proteinExistence type="predicted"/>
<evidence type="ECO:0000313" key="1">
    <source>
        <dbReference type="EMBL" id="KAI1722282.1"/>
    </source>
</evidence>
<sequence length="85" mass="9772">MVLSPCKVPARNQTKILFLILRCDSHPSSIPVIRLLTPVSFLQRNQIEIRKLSHFLRINFWIAGVTFAQELVLRQVNMAGPFNDL</sequence>
<evidence type="ECO:0000313" key="2">
    <source>
        <dbReference type="Proteomes" id="UP001201812"/>
    </source>
</evidence>
<name>A0AAD4NC90_9BILA</name>
<protein>
    <submittedName>
        <fullName evidence="1">Uncharacterized protein</fullName>
    </submittedName>
</protein>
<accession>A0AAD4NC90</accession>
<dbReference type="Proteomes" id="UP001201812">
    <property type="component" value="Unassembled WGS sequence"/>
</dbReference>